<feature type="signal peptide" evidence="2">
    <location>
        <begin position="1"/>
        <end position="27"/>
    </location>
</feature>
<organism evidence="3 4">
    <name type="scientific">Steroidobacter flavus</name>
    <dbReference type="NCBI Taxonomy" id="1842136"/>
    <lineage>
        <taxon>Bacteria</taxon>
        <taxon>Pseudomonadati</taxon>
        <taxon>Pseudomonadota</taxon>
        <taxon>Gammaproteobacteria</taxon>
        <taxon>Steroidobacterales</taxon>
        <taxon>Steroidobacteraceae</taxon>
        <taxon>Steroidobacter</taxon>
    </lineage>
</organism>
<dbReference type="RefSeq" id="WP_380596115.1">
    <property type="nucleotide sequence ID" value="NZ_JBHSDU010000003.1"/>
</dbReference>
<dbReference type="EMBL" id="JBHSDU010000003">
    <property type="protein sequence ID" value="MFC4309051.1"/>
    <property type="molecule type" value="Genomic_DNA"/>
</dbReference>
<evidence type="ECO:0000256" key="1">
    <source>
        <dbReference type="SAM" id="MobiDB-lite"/>
    </source>
</evidence>
<comment type="caution">
    <text evidence="3">The sequence shown here is derived from an EMBL/GenBank/DDBJ whole genome shotgun (WGS) entry which is preliminary data.</text>
</comment>
<feature type="region of interest" description="Disordered" evidence="1">
    <location>
        <begin position="33"/>
        <end position="70"/>
    </location>
</feature>
<evidence type="ECO:0000256" key="2">
    <source>
        <dbReference type="SAM" id="SignalP"/>
    </source>
</evidence>
<name>A0ABV8SNY1_9GAMM</name>
<feature type="compositionally biased region" description="Basic and acidic residues" evidence="1">
    <location>
        <begin position="55"/>
        <end position="70"/>
    </location>
</feature>
<feature type="compositionally biased region" description="Basic and acidic residues" evidence="1">
    <location>
        <begin position="171"/>
        <end position="181"/>
    </location>
</feature>
<sequence length="202" mass="23176">MQVANVTKRRWVLIVAGVMGIASLSQAEAGVRDPGVNARQQNQRQRIQQGVRSGELTRRETGKLAREQRDVRQLERAYKSDGELTRAERVDLHQEQNQASRDIYQQKHDAQDRPPAAVRDPGVNQRQANQTGRIVNGVKTGELTHDEAQELRDGRREIRQTEQAYKADGTLTRDERIDLHQDLNQQSRDIYDAKHNEQTRDP</sequence>
<feature type="compositionally biased region" description="Basic and acidic residues" evidence="1">
    <location>
        <begin position="189"/>
        <end position="202"/>
    </location>
</feature>
<feature type="compositionally biased region" description="Polar residues" evidence="1">
    <location>
        <begin position="124"/>
        <end position="133"/>
    </location>
</feature>
<keyword evidence="2" id="KW-0732">Signal</keyword>
<feature type="chain" id="PRO_5046280407" evidence="2">
    <location>
        <begin position="28"/>
        <end position="202"/>
    </location>
</feature>
<protein>
    <submittedName>
        <fullName evidence="3">Uncharacterized protein</fullName>
    </submittedName>
</protein>
<feature type="compositionally biased region" description="Low complexity" evidence="1">
    <location>
        <begin position="39"/>
        <end position="49"/>
    </location>
</feature>
<evidence type="ECO:0000313" key="3">
    <source>
        <dbReference type="EMBL" id="MFC4309051.1"/>
    </source>
</evidence>
<feature type="region of interest" description="Disordered" evidence="1">
    <location>
        <begin position="105"/>
        <end position="202"/>
    </location>
</feature>
<reference evidence="4" key="1">
    <citation type="journal article" date="2019" name="Int. J. Syst. Evol. Microbiol.">
        <title>The Global Catalogue of Microorganisms (GCM) 10K type strain sequencing project: providing services to taxonomists for standard genome sequencing and annotation.</title>
        <authorList>
            <consortium name="The Broad Institute Genomics Platform"/>
            <consortium name="The Broad Institute Genome Sequencing Center for Infectious Disease"/>
            <person name="Wu L."/>
            <person name="Ma J."/>
        </authorList>
    </citation>
    <scope>NUCLEOTIDE SEQUENCE [LARGE SCALE GENOMIC DNA]</scope>
    <source>
        <strain evidence="4">CGMCC 1.10759</strain>
    </source>
</reference>
<accession>A0ABV8SNY1</accession>
<gene>
    <name evidence="3" type="ORF">ACFPN2_08165</name>
</gene>
<feature type="compositionally biased region" description="Basic and acidic residues" evidence="1">
    <location>
        <begin position="142"/>
        <end position="160"/>
    </location>
</feature>
<evidence type="ECO:0000313" key="4">
    <source>
        <dbReference type="Proteomes" id="UP001595904"/>
    </source>
</evidence>
<dbReference type="Proteomes" id="UP001595904">
    <property type="component" value="Unassembled WGS sequence"/>
</dbReference>
<proteinExistence type="predicted"/>
<keyword evidence="4" id="KW-1185">Reference proteome</keyword>